<evidence type="ECO:0000256" key="2">
    <source>
        <dbReference type="ARBA" id="ARBA00022705"/>
    </source>
</evidence>
<dbReference type="GO" id="GO:0016787">
    <property type="term" value="F:hydrolase activity"/>
    <property type="evidence" value="ECO:0007669"/>
    <property type="project" value="UniProtKB-KW"/>
</dbReference>
<dbReference type="RefSeq" id="WP_091106189.1">
    <property type="nucleotide sequence ID" value="NZ_FOBF01000060.1"/>
</dbReference>
<dbReference type="InterPro" id="IPR027417">
    <property type="entry name" value="P-loop_NTPase"/>
</dbReference>
<dbReference type="InterPro" id="IPR036185">
    <property type="entry name" value="DNA_heli_DnaB-like_N_sf"/>
</dbReference>
<evidence type="ECO:0000313" key="14">
    <source>
        <dbReference type="Proteomes" id="UP000198953"/>
    </source>
</evidence>
<keyword evidence="7" id="KW-0238">DNA-binding</keyword>
<dbReference type="GO" id="GO:0006260">
    <property type="term" value="P:DNA replication"/>
    <property type="evidence" value="ECO:0007669"/>
    <property type="project" value="UniProtKB-KW"/>
</dbReference>
<accession>A0A1H8KER1</accession>
<evidence type="ECO:0000256" key="3">
    <source>
        <dbReference type="ARBA" id="ARBA00022741"/>
    </source>
</evidence>
<sequence length="416" mass="45471">RSSDFRRGAHQLIFEAISSLANRNMPVDPVMVADELDKHHNLSKVGGALTLHELISQVPTAVNVGHYISQVREASVTGHTISAADRIKQVMAARHVDLDERVDAARSILDEATRLHASTSTASSVADVVGPLLDRLDAGEPIAGVTTGWADLDNLLTRLRPGQLIIVGARPGMGKSVVMINVATHVRHKLGEPVLFASLEMSKDEVALRMIASLGRVSLTSLQKGDLDDQAWSNVARAQAQLAEYTDLIIDDNPSMTIAHLSAAIRRMRRNGMMPALVVVDYLQLMTSGKRTESRQVEVSELSRSLKKLAGEFGIPVMVGCQLNRGPEQRANKRPSKADLRESGSLEQDSDIVILLHREDAYEPETPRAGEIELIVDKHRQGPTATITLAWQPHYARAVDFAPEPSDERPNLHAVK</sequence>
<dbReference type="Pfam" id="PF00772">
    <property type="entry name" value="DnaB"/>
    <property type="match status" value="1"/>
</dbReference>
<dbReference type="PROSITE" id="PS51199">
    <property type="entry name" value="SF4_HELICASE"/>
    <property type="match status" value="1"/>
</dbReference>
<evidence type="ECO:0000256" key="9">
    <source>
        <dbReference type="ARBA" id="ARBA00044969"/>
    </source>
</evidence>
<organism evidence="13 14">
    <name type="scientific">Nonomuraea pusilla</name>
    <dbReference type="NCBI Taxonomy" id="46177"/>
    <lineage>
        <taxon>Bacteria</taxon>
        <taxon>Bacillati</taxon>
        <taxon>Actinomycetota</taxon>
        <taxon>Actinomycetes</taxon>
        <taxon>Streptosporangiales</taxon>
        <taxon>Streptosporangiaceae</taxon>
        <taxon>Nonomuraea</taxon>
    </lineage>
</organism>
<dbReference type="PANTHER" id="PTHR30153:SF2">
    <property type="entry name" value="REPLICATIVE DNA HELICASE"/>
    <property type="match status" value="1"/>
</dbReference>
<evidence type="ECO:0000313" key="13">
    <source>
        <dbReference type="EMBL" id="SEN90928.1"/>
    </source>
</evidence>
<feature type="compositionally biased region" description="Basic and acidic residues" evidence="11">
    <location>
        <begin position="327"/>
        <end position="344"/>
    </location>
</feature>
<feature type="domain" description="SF4 helicase" evidence="12">
    <location>
        <begin position="138"/>
        <end position="405"/>
    </location>
</feature>
<dbReference type="SUPFAM" id="SSF52540">
    <property type="entry name" value="P-loop containing nucleoside triphosphate hydrolases"/>
    <property type="match status" value="1"/>
</dbReference>
<dbReference type="CDD" id="cd00984">
    <property type="entry name" value="DnaB_C"/>
    <property type="match status" value="1"/>
</dbReference>
<dbReference type="InterPro" id="IPR016136">
    <property type="entry name" value="DNA_helicase_N/primase_C"/>
</dbReference>
<proteinExistence type="inferred from homology"/>
<keyword evidence="14" id="KW-1185">Reference proteome</keyword>
<evidence type="ECO:0000256" key="7">
    <source>
        <dbReference type="ARBA" id="ARBA00023125"/>
    </source>
</evidence>
<evidence type="ECO:0000256" key="10">
    <source>
        <dbReference type="ARBA" id="ARBA00048954"/>
    </source>
</evidence>
<dbReference type="GO" id="GO:0003677">
    <property type="term" value="F:DNA binding"/>
    <property type="evidence" value="ECO:0007669"/>
    <property type="project" value="UniProtKB-KW"/>
</dbReference>
<name>A0A1H8KER1_9ACTN</name>
<comment type="similarity">
    <text evidence="1">Belongs to the helicase family. DnaB subfamily.</text>
</comment>
<evidence type="ECO:0000256" key="4">
    <source>
        <dbReference type="ARBA" id="ARBA00022801"/>
    </source>
</evidence>
<dbReference type="Proteomes" id="UP000198953">
    <property type="component" value="Unassembled WGS sequence"/>
</dbReference>
<dbReference type="EC" id="5.6.2.3" evidence="9"/>
<protein>
    <recommendedName>
        <fullName evidence="9">DNA 5'-3' helicase</fullName>
        <ecNumber evidence="9">5.6.2.3</ecNumber>
    </recommendedName>
</protein>
<dbReference type="Gene3D" id="3.40.50.300">
    <property type="entry name" value="P-loop containing nucleotide triphosphate hydrolases"/>
    <property type="match status" value="1"/>
</dbReference>
<feature type="non-terminal residue" evidence="13">
    <location>
        <position position="1"/>
    </location>
</feature>
<dbReference type="PANTHER" id="PTHR30153">
    <property type="entry name" value="REPLICATIVE DNA HELICASE DNAB"/>
    <property type="match status" value="1"/>
</dbReference>
<keyword evidence="2" id="KW-0235">DNA replication</keyword>
<dbReference type="OrthoDB" id="9773982at2"/>
<dbReference type="GO" id="GO:0005524">
    <property type="term" value="F:ATP binding"/>
    <property type="evidence" value="ECO:0007669"/>
    <property type="project" value="UniProtKB-KW"/>
</dbReference>
<dbReference type="EMBL" id="FOBF01000060">
    <property type="protein sequence ID" value="SEN90928.1"/>
    <property type="molecule type" value="Genomic_DNA"/>
</dbReference>
<keyword evidence="8" id="KW-0413">Isomerase</keyword>
<dbReference type="AlphaFoldDB" id="A0A1H8KER1"/>
<evidence type="ECO:0000256" key="6">
    <source>
        <dbReference type="ARBA" id="ARBA00022840"/>
    </source>
</evidence>
<keyword evidence="4" id="KW-0378">Hydrolase</keyword>
<feature type="region of interest" description="Disordered" evidence="11">
    <location>
        <begin position="326"/>
        <end position="345"/>
    </location>
</feature>
<dbReference type="STRING" id="46177.SAMN05660976_08581"/>
<keyword evidence="5 13" id="KW-0347">Helicase</keyword>
<dbReference type="Pfam" id="PF03796">
    <property type="entry name" value="DnaB_C"/>
    <property type="match status" value="1"/>
</dbReference>
<dbReference type="InterPro" id="IPR007693">
    <property type="entry name" value="DNA_helicase_DnaB-like_N"/>
</dbReference>
<dbReference type="SUPFAM" id="SSF48024">
    <property type="entry name" value="N-terminal domain of DnaB helicase"/>
    <property type="match status" value="1"/>
</dbReference>
<evidence type="ECO:0000256" key="11">
    <source>
        <dbReference type="SAM" id="MobiDB-lite"/>
    </source>
</evidence>
<dbReference type="GO" id="GO:0005829">
    <property type="term" value="C:cytosol"/>
    <property type="evidence" value="ECO:0007669"/>
    <property type="project" value="TreeGrafter"/>
</dbReference>
<dbReference type="InterPro" id="IPR007694">
    <property type="entry name" value="DNA_helicase_DnaB-like_C"/>
</dbReference>
<dbReference type="GO" id="GO:0043139">
    <property type="term" value="F:5'-3' DNA helicase activity"/>
    <property type="evidence" value="ECO:0007669"/>
    <property type="project" value="UniProtKB-EC"/>
</dbReference>
<gene>
    <name evidence="13" type="ORF">SAMN05660976_08581</name>
</gene>
<keyword evidence="6" id="KW-0067">ATP-binding</keyword>
<evidence type="ECO:0000256" key="1">
    <source>
        <dbReference type="ARBA" id="ARBA00008428"/>
    </source>
</evidence>
<dbReference type="Gene3D" id="1.10.860.10">
    <property type="entry name" value="DNAb Helicase, Chain A"/>
    <property type="match status" value="1"/>
</dbReference>
<comment type="catalytic activity">
    <reaction evidence="10">
        <text>ATP + H2O = ADP + phosphate + H(+)</text>
        <dbReference type="Rhea" id="RHEA:13065"/>
        <dbReference type="ChEBI" id="CHEBI:15377"/>
        <dbReference type="ChEBI" id="CHEBI:15378"/>
        <dbReference type="ChEBI" id="CHEBI:30616"/>
        <dbReference type="ChEBI" id="CHEBI:43474"/>
        <dbReference type="ChEBI" id="CHEBI:456216"/>
        <dbReference type="EC" id="5.6.2.3"/>
    </reaction>
</comment>
<evidence type="ECO:0000256" key="5">
    <source>
        <dbReference type="ARBA" id="ARBA00022806"/>
    </source>
</evidence>
<evidence type="ECO:0000256" key="8">
    <source>
        <dbReference type="ARBA" id="ARBA00023235"/>
    </source>
</evidence>
<evidence type="ECO:0000259" key="12">
    <source>
        <dbReference type="PROSITE" id="PS51199"/>
    </source>
</evidence>
<keyword evidence="3" id="KW-0547">Nucleotide-binding</keyword>
<reference evidence="13 14" key="1">
    <citation type="submission" date="2016-10" db="EMBL/GenBank/DDBJ databases">
        <authorList>
            <person name="de Groot N.N."/>
        </authorList>
    </citation>
    <scope>NUCLEOTIDE SEQUENCE [LARGE SCALE GENOMIC DNA]</scope>
    <source>
        <strain evidence="13 14">DSM 43357</strain>
    </source>
</reference>